<dbReference type="RefSeq" id="WP_343797391.1">
    <property type="nucleotide sequence ID" value="NZ_BAAAGF010000002.1"/>
</dbReference>
<dbReference type="InterPro" id="IPR027268">
    <property type="entry name" value="Peptidase_M4/M1_CTD_sf"/>
</dbReference>
<evidence type="ECO:0000256" key="1">
    <source>
        <dbReference type="SAM" id="Phobius"/>
    </source>
</evidence>
<dbReference type="Gene3D" id="1.10.390.10">
    <property type="entry name" value="Neutral Protease Domain 2"/>
    <property type="match status" value="1"/>
</dbReference>
<keyword evidence="4" id="KW-1185">Reference proteome</keyword>
<dbReference type="EMBL" id="BAAAGF010000002">
    <property type="protein sequence ID" value="GAA0743456.1"/>
    <property type="molecule type" value="Genomic_DNA"/>
</dbReference>
<organism evidence="3 4">
    <name type="scientific">Gaetbulibacter jejuensis</name>
    <dbReference type="NCBI Taxonomy" id="584607"/>
    <lineage>
        <taxon>Bacteria</taxon>
        <taxon>Pseudomonadati</taxon>
        <taxon>Bacteroidota</taxon>
        <taxon>Flavobacteriia</taxon>
        <taxon>Flavobacteriales</taxon>
        <taxon>Flavobacteriaceae</taxon>
        <taxon>Gaetbulibacter</taxon>
    </lineage>
</organism>
<keyword evidence="1" id="KW-1133">Transmembrane helix</keyword>
<feature type="transmembrane region" description="Helical" evidence="1">
    <location>
        <begin position="171"/>
        <end position="190"/>
    </location>
</feature>
<keyword evidence="3" id="KW-0378">Hydrolase</keyword>
<dbReference type="PANTHER" id="PTHR11533:SF174">
    <property type="entry name" value="PUROMYCIN-SENSITIVE AMINOPEPTIDASE-RELATED"/>
    <property type="match status" value="1"/>
</dbReference>
<accession>A0ABN1JNH3</accession>
<feature type="transmembrane region" description="Helical" evidence="1">
    <location>
        <begin position="445"/>
        <end position="469"/>
    </location>
</feature>
<feature type="transmembrane region" description="Helical" evidence="1">
    <location>
        <begin position="555"/>
        <end position="575"/>
    </location>
</feature>
<feature type="transmembrane region" description="Helical" evidence="1">
    <location>
        <begin position="476"/>
        <end position="498"/>
    </location>
</feature>
<protein>
    <submittedName>
        <fullName evidence="3">M1 family aminopeptidase</fullName>
    </submittedName>
</protein>
<feature type="transmembrane region" description="Helical" evidence="1">
    <location>
        <begin position="249"/>
        <end position="269"/>
    </location>
</feature>
<gene>
    <name evidence="3" type="ORF">GCM10009431_16620</name>
</gene>
<feature type="transmembrane region" description="Helical" evidence="1">
    <location>
        <begin position="518"/>
        <end position="543"/>
    </location>
</feature>
<name>A0ABN1JNH3_9FLAO</name>
<dbReference type="PANTHER" id="PTHR11533">
    <property type="entry name" value="PROTEASE M1 ZINC METALLOPROTEASE"/>
    <property type="match status" value="1"/>
</dbReference>
<keyword evidence="3" id="KW-0031">Aminopeptidase</keyword>
<keyword evidence="1" id="KW-0472">Membrane</keyword>
<evidence type="ECO:0000259" key="2">
    <source>
        <dbReference type="Pfam" id="PF01433"/>
    </source>
</evidence>
<dbReference type="InterPro" id="IPR014782">
    <property type="entry name" value="Peptidase_M1_dom"/>
</dbReference>
<feature type="transmembrane region" description="Helical" evidence="1">
    <location>
        <begin position="56"/>
        <end position="76"/>
    </location>
</feature>
<feature type="domain" description="Peptidase M1 membrane alanine aminopeptidase" evidence="2">
    <location>
        <begin position="843"/>
        <end position="1040"/>
    </location>
</feature>
<dbReference type="Proteomes" id="UP001500736">
    <property type="component" value="Unassembled WGS sequence"/>
</dbReference>
<feature type="transmembrane region" description="Helical" evidence="1">
    <location>
        <begin position="360"/>
        <end position="382"/>
    </location>
</feature>
<feature type="transmembrane region" description="Helical" evidence="1">
    <location>
        <begin position="142"/>
        <end position="164"/>
    </location>
</feature>
<feature type="transmembrane region" description="Helical" evidence="1">
    <location>
        <begin position="97"/>
        <end position="122"/>
    </location>
</feature>
<keyword evidence="1" id="KW-0812">Transmembrane</keyword>
<keyword evidence="3" id="KW-0645">Protease</keyword>
<evidence type="ECO:0000313" key="4">
    <source>
        <dbReference type="Proteomes" id="UP001500736"/>
    </source>
</evidence>
<reference evidence="3 4" key="1">
    <citation type="journal article" date="2019" name="Int. J. Syst. Evol. Microbiol.">
        <title>The Global Catalogue of Microorganisms (GCM) 10K type strain sequencing project: providing services to taxonomists for standard genome sequencing and annotation.</title>
        <authorList>
            <consortium name="The Broad Institute Genomics Platform"/>
            <consortium name="The Broad Institute Genome Sequencing Center for Infectious Disease"/>
            <person name="Wu L."/>
            <person name="Ma J."/>
        </authorList>
    </citation>
    <scope>NUCLEOTIDE SEQUENCE [LARGE SCALE GENOMIC DNA]</scope>
    <source>
        <strain evidence="3 4">JCM 15976</strain>
    </source>
</reference>
<feature type="transmembrane region" description="Helical" evidence="1">
    <location>
        <begin position="318"/>
        <end position="340"/>
    </location>
</feature>
<feature type="transmembrane region" description="Helical" evidence="1">
    <location>
        <begin position="412"/>
        <end position="433"/>
    </location>
</feature>
<comment type="caution">
    <text evidence="3">The sequence shown here is derived from an EMBL/GenBank/DDBJ whole genome shotgun (WGS) entry which is preliminary data.</text>
</comment>
<dbReference type="GO" id="GO:0004177">
    <property type="term" value="F:aminopeptidase activity"/>
    <property type="evidence" value="ECO:0007669"/>
    <property type="project" value="UniProtKB-KW"/>
</dbReference>
<sequence length="1059" mass="120893">MNAILQFQLKHSGNRYVLALTSVLLLFIGWFCGYKFNLTAGEGIYLNSPYTIGFMMALLSLSMIFLAILFALEILFKEWDTKFDIMLFSYPVSLKTYLIGKFSGFTIKTFLSFSILIIGFVIGQNIRTGSEMQLGFSLWSYLYPFLIFGVLNCLFVCSVLFMIAYTTRKKLLVVIGGLLLYVLYMVLLVFSNSPFMAGSIPQSIEVQQLSSLLDPFGTSAYFFEARDLSVTDKNQFIVPLKGFLAINRIVYLVLSMLFLVISYRFYVFNKATSKKTLKRKKHSVKDAIVKLTKVKTPALNFGFKSELNAIISFAKVDLIYLFKSVTIVAVSMLLVFFVGMEMYSDIDKGIRLPDYYASSGLLATSISQSFHLLGGFILVYFINDMYWRSSSANFYLIEDSAFFSKAKLKGHLMSLVVLLVFLTTLLIVLALVFQLGYGYSQMDWLAYFGVIIFNTIPLFLFGTLLLLINSIINSKYVALGVSILAVVVFTTPLIKMLLPYPLLHVFSGFKGVFSDLNGYGAYLSAFINRSLFGICLLGLLWVFNSYLKSKQWTKIKSFIVVIFFGLSVFTAFNFMKGYAPKNEDAQLVEAVNYEKNFRHYENISQPTITDVDTKIDLYPSENAYEIQGKYRLQNLSDEPIHKILLNFHADLKLENAKLQIQNEEISIDKHVSEIKLNKPLLPNDTAILEFHLSYKWYAVNGHQSFNAIVNNGSFMRISNYYPSLGYQSDKEIEDEQKREAYELGNPTPLKTLEAPEVFKNDFINLDMVVSTESHQTPMGIGDVVKTWSENERAFTQYKADSIPFRFAVASAKYQKQSMMHRNIEIEVLYHDMHFENVDRLLKNTVLSLDYCIDNFNTYPFEKISFVEVSSFTSGFAATAYPATIFMTENMIFHANIDSDPSKDVINELAGHELAHIWWGNSQINPDEREGASMLTESLAMYTEMMIYKKLYGKERMMERVQIHQQIYDNEKGLYGDPPLYKVPYGATHIAYSKGAIAMVKLSELIGEDKVNQALRNFLANNKYPKKPTSLDLLEEFYSLLPNDVLKSRVDQLFKDVNKE</sequence>
<evidence type="ECO:0000313" key="3">
    <source>
        <dbReference type="EMBL" id="GAA0743456.1"/>
    </source>
</evidence>
<proteinExistence type="predicted"/>
<feature type="transmembrane region" description="Helical" evidence="1">
    <location>
        <begin position="16"/>
        <end position="36"/>
    </location>
</feature>
<dbReference type="Pfam" id="PF01433">
    <property type="entry name" value="Peptidase_M1"/>
    <property type="match status" value="1"/>
</dbReference>
<dbReference type="InterPro" id="IPR050344">
    <property type="entry name" value="Peptidase_M1_aminopeptidases"/>
</dbReference>
<dbReference type="SUPFAM" id="SSF55486">
    <property type="entry name" value="Metalloproteases ('zincins'), catalytic domain"/>
    <property type="match status" value="1"/>
</dbReference>